<accession>A0A484NM55</accession>
<dbReference type="Gene3D" id="1.10.10.580">
    <property type="entry name" value="Structural maintenance of chromosome 1. Chain E"/>
    <property type="match status" value="1"/>
</dbReference>
<dbReference type="Pfam" id="PF04825">
    <property type="entry name" value="Rad21_Rec8_N"/>
    <property type="match status" value="1"/>
</dbReference>
<dbReference type="InterPro" id="IPR036390">
    <property type="entry name" value="WH_DNA-bd_sf"/>
</dbReference>
<gene>
    <name evidence="7" type="ORF">CCAM_LOCUS44151</name>
</gene>
<dbReference type="AlphaFoldDB" id="A0A484NM55"/>
<dbReference type="PANTHER" id="PTHR12585:SF55">
    <property type="entry name" value="SISTER CHROMATID COHESION 1 PROTEIN 3"/>
    <property type="match status" value="1"/>
</dbReference>
<comment type="subcellular location">
    <subcellularLocation>
        <location evidence="1">Nucleus</location>
    </subcellularLocation>
</comment>
<feature type="compositionally biased region" description="Basic and acidic residues" evidence="4">
    <location>
        <begin position="163"/>
        <end position="173"/>
    </location>
</feature>
<name>A0A484NM55_9ASTE</name>
<evidence type="ECO:0000256" key="2">
    <source>
        <dbReference type="ARBA" id="ARBA00009870"/>
    </source>
</evidence>
<dbReference type="InterPro" id="IPR006910">
    <property type="entry name" value="Rad21_Rec8_N"/>
</dbReference>
<keyword evidence="3" id="KW-0539">Nucleus</keyword>
<evidence type="ECO:0008006" key="9">
    <source>
        <dbReference type="Google" id="ProtNLM"/>
    </source>
</evidence>
<feature type="region of interest" description="Disordered" evidence="4">
    <location>
        <begin position="423"/>
        <end position="448"/>
    </location>
</feature>
<dbReference type="InterPro" id="IPR039781">
    <property type="entry name" value="Rad21/Rec8-like"/>
</dbReference>
<dbReference type="InterPro" id="IPR023093">
    <property type="entry name" value="ScpA-like_C"/>
</dbReference>
<feature type="compositionally biased region" description="Pro residues" evidence="4">
    <location>
        <begin position="320"/>
        <end position="336"/>
    </location>
</feature>
<dbReference type="GO" id="GO:0005634">
    <property type="term" value="C:nucleus"/>
    <property type="evidence" value="ECO:0007669"/>
    <property type="project" value="UniProtKB-SubCell"/>
</dbReference>
<feature type="domain" description="Rad21/Rec8-like protein C-terminal eukaryotic" evidence="5">
    <location>
        <begin position="625"/>
        <end position="677"/>
    </location>
</feature>
<feature type="region of interest" description="Disordered" evidence="4">
    <location>
        <begin position="284"/>
        <end position="340"/>
    </location>
</feature>
<proteinExistence type="inferred from homology"/>
<feature type="compositionally biased region" description="Low complexity" evidence="4">
    <location>
        <begin position="433"/>
        <end position="442"/>
    </location>
</feature>
<evidence type="ECO:0000256" key="4">
    <source>
        <dbReference type="SAM" id="MobiDB-lite"/>
    </source>
</evidence>
<evidence type="ECO:0000313" key="8">
    <source>
        <dbReference type="Proteomes" id="UP000595140"/>
    </source>
</evidence>
<feature type="compositionally biased region" description="Basic and acidic residues" evidence="4">
    <location>
        <begin position="132"/>
        <end position="141"/>
    </location>
</feature>
<dbReference type="GO" id="GO:0003682">
    <property type="term" value="F:chromatin binding"/>
    <property type="evidence" value="ECO:0007669"/>
    <property type="project" value="TreeGrafter"/>
</dbReference>
<evidence type="ECO:0000259" key="5">
    <source>
        <dbReference type="Pfam" id="PF04824"/>
    </source>
</evidence>
<evidence type="ECO:0000256" key="3">
    <source>
        <dbReference type="ARBA" id="ARBA00023242"/>
    </source>
</evidence>
<dbReference type="SUPFAM" id="SSF46785">
    <property type="entry name" value="Winged helix' DNA-binding domain"/>
    <property type="match status" value="1"/>
</dbReference>
<dbReference type="Pfam" id="PF04824">
    <property type="entry name" value="Rad21_Rec8"/>
    <property type="match status" value="1"/>
</dbReference>
<dbReference type="GO" id="GO:1990414">
    <property type="term" value="P:replication-born double-strand break repair via sister chromatid exchange"/>
    <property type="evidence" value="ECO:0007669"/>
    <property type="project" value="TreeGrafter"/>
</dbReference>
<feature type="compositionally biased region" description="Polar residues" evidence="4">
    <location>
        <begin position="198"/>
        <end position="210"/>
    </location>
</feature>
<dbReference type="PANTHER" id="PTHR12585">
    <property type="entry name" value="SCC1 / RAD21 FAMILY MEMBER"/>
    <property type="match status" value="1"/>
</dbReference>
<evidence type="ECO:0000256" key="1">
    <source>
        <dbReference type="ARBA" id="ARBA00004123"/>
    </source>
</evidence>
<evidence type="ECO:0000259" key="6">
    <source>
        <dbReference type="Pfam" id="PF04825"/>
    </source>
</evidence>
<protein>
    <recommendedName>
        <fullName evidence="9">Rad21/Rec8-like protein N-terminal domain-containing protein</fullName>
    </recommendedName>
</protein>
<dbReference type="Proteomes" id="UP000595140">
    <property type="component" value="Unassembled WGS sequence"/>
</dbReference>
<sequence>MFYARTLLARKGPLGTVWCAAHLQYRLRKADYTRTNIPSTVEFIMYPEVPIALRMSGHLLLGVVRIYSKQVDYVFQECHHLELQIRRAFVFPSINLPEGTTQESYNAVTMPETFQLDALESFEEEPNQESFVDTHLKHPEEITLEDQIPTGREQCIPTLVEMDTGRDSPRKNIDVSGLHSTPEQIDSRPPVGEEKSAGSRQSPPHQSTQRGSDERTAEGVFNQEFPETEVMRDALHTDSVPTPPLWSNRNDDFLEPDLVLIEQVEKDNPNLSPIVEEVLPSGRFSASSPRHVASSVDGRENIDSHISFDHPSVELGIRSSPPPPPPPPPPPSPKQPQPRKRRRLLIDETLVLPNKLMRAALNDTSHLKRKRKEAPHSSLGTWRSNKILKKDAMFFEPLITGQCEDLLNMHEQGFVFARAQVSSTESAREDSNSARSSSPNPNDDMDVEQLRDNQGLTDSSFFDNVSPIPTRLVSSSLTAGPSSSRQEAFTPAATTVGSQSELLVKTIDSEVVLPTPDQAASTGNLHSDKDTPVTLMDQDVHFQTKSLSNIPEYDDFAGDLRFLEDEDNSPAASQGTPEVVGLSGKQSGFESLSARSRALAQYVKGWSSATPLSKGQSSSTPVSNQGDLRLNVVLEGKSKKLSARMFYETLVLKNYGLIDVNQEESYGDITLKPTPKLLKEQL</sequence>
<dbReference type="GO" id="GO:0007062">
    <property type="term" value="P:sister chromatid cohesion"/>
    <property type="evidence" value="ECO:0007669"/>
    <property type="project" value="InterPro"/>
</dbReference>
<reference evidence="7 8" key="1">
    <citation type="submission" date="2018-04" db="EMBL/GenBank/DDBJ databases">
        <authorList>
            <person name="Vogel A."/>
        </authorList>
    </citation>
    <scope>NUCLEOTIDE SEQUENCE [LARGE SCALE GENOMIC DNA]</scope>
</reference>
<feature type="domain" description="Rad21/Rec8-like protein N-terminal" evidence="6">
    <location>
        <begin position="1"/>
        <end position="101"/>
    </location>
</feature>
<organism evidence="7 8">
    <name type="scientific">Cuscuta campestris</name>
    <dbReference type="NCBI Taxonomy" id="132261"/>
    <lineage>
        <taxon>Eukaryota</taxon>
        <taxon>Viridiplantae</taxon>
        <taxon>Streptophyta</taxon>
        <taxon>Embryophyta</taxon>
        <taxon>Tracheophyta</taxon>
        <taxon>Spermatophyta</taxon>
        <taxon>Magnoliopsida</taxon>
        <taxon>eudicotyledons</taxon>
        <taxon>Gunneridae</taxon>
        <taxon>Pentapetalae</taxon>
        <taxon>asterids</taxon>
        <taxon>lamiids</taxon>
        <taxon>Solanales</taxon>
        <taxon>Convolvulaceae</taxon>
        <taxon>Cuscuteae</taxon>
        <taxon>Cuscuta</taxon>
        <taxon>Cuscuta subgen. Grammica</taxon>
        <taxon>Cuscuta sect. Cleistogrammica</taxon>
    </lineage>
</organism>
<feature type="region of interest" description="Disordered" evidence="4">
    <location>
        <begin position="123"/>
        <end position="217"/>
    </location>
</feature>
<dbReference type="CDD" id="cd21793">
    <property type="entry name" value="Rad21_Rec8_M_AtSYN1-like"/>
    <property type="match status" value="1"/>
</dbReference>
<feature type="region of interest" description="Disordered" evidence="4">
    <location>
        <begin position="473"/>
        <end position="495"/>
    </location>
</feature>
<dbReference type="InterPro" id="IPR006909">
    <property type="entry name" value="Rad21/Rec8_C_eu"/>
</dbReference>
<dbReference type="SUPFAM" id="SSF101447">
    <property type="entry name" value="Formin homology 2 domain (FH2 domain)"/>
    <property type="match status" value="1"/>
</dbReference>
<dbReference type="OrthoDB" id="10071381at2759"/>
<feature type="compositionally biased region" description="Basic and acidic residues" evidence="4">
    <location>
        <begin position="297"/>
        <end position="312"/>
    </location>
</feature>
<comment type="similarity">
    <text evidence="2">Belongs to the rad21 family.</text>
</comment>
<dbReference type="EMBL" id="OOIL02006805">
    <property type="protein sequence ID" value="VFR02376.1"/>
    <property type="molecule type" value="Genomic_DNA"/>
</dbReference>
<keyword evidence="8" id="KW-1185">Reference proteome</keyword>
<dbReference type="GO" id="GO:0008278">
    <property type="term" value="C:cohesin complex"/>
    <property type="evidence" value="ECO:0007669"/>
    <property type="project" value="InterPro"/>
</dbReference>
<evidence type="ECO:0000313" key="7">
    <source>
        <dbReference type="EMBL" id="VFR02376.1"/>
    </source>
</evidence>